<reference evidence="7 8" key="1">
    <citation type="submission" date="2019-02" db="EMBL/GenBank/DDBJ databases">
        <title>Deep-cultivation of Planctomycetes and their phenomic and genomic characterization uncovers novel biology.</title>
        <authorList>
            <person name="Wiegand S."/>
            <person name="Jogler M."/>
            <person name="Boedeker C."/>
            <person name="Pinto D."/>
            <person name="Vollmers J."/>
            <person name="Rivas-Marin E."/>
            <person name="Kohn T."/>
            <person name="Peeters S.H."/>
            <person name="Heuer A."/>
            <person name="Rast P."/>
            <person name="Oberbeckmann S."/>
            <person name="Bunk B."/>
            <person name="Jeske O."/>
            <person name="Meyerdierks A."/>
            <person name="Storesund J.E."/>
            <person name="Kallscheuer N."/>
            <person name="Luecker S."/>
            <person name="Lage O.M."/>
            <person name="Pohl T."/>
            <person name="Merkel B.J."/>
            <person name="Hornburger P."/>
            <person name="Mueller R.-W."/>
            <person name="Bruemmer F."/>
            <person name="Labrenz M."/>
            <person name="Spormann A.M."/>
            <person name="Op Den Camp H."/>
            <person name="Overmann J."/>
            <person name="Amann R."/>
            <person name="Jetten M.S.M."/>
            <person name="Mascher T."/>
            <person name="Medema M.H."/>
            <person name="Devos D.P."/>
            <person name="Kaster A.-K."/>
            <person name="Ovreas L."/>
            <person name="Rohde M."/>
            <person name="Galperin M.Y."/>
            <person name="Jogler C."/>
        </authorList>
    </citation>
    <scope>NUCLEOTIDE SEQUENCE [LARGE SCALE GENOMIC DNA]</scope>
    <source>
        <strain evidence="7 8">Mal64</strain>
    </source>
</reference>
<dbReference type="GO" id="GO:0016987">
    <property type="term" value="F:sigma factor activity"/>
    <property type="evidence" value="ECO:0007669"/>
    <property type="project" value="UniProtKB-KW"/>
</dbReference>
<evidence type="ECO:0000313" key="8">
    <source>
        <dbReference type="Proteomes" id="UP000315440"/>
    </source>
</evidence>
<comment type="similarity">
    <text evidence="1">Belongs to the sigma-70 factor family. ECF subfamily.</text>
</comment>
<dbReference type="PANTHER" id="PTHR43133:SF8">
    <property type="entry name" value="RNA POLYMERASE SIGMA FACTOR HI_1459-RELATED"/>
    <property type="match status" value="1"/>
</dbReference>
<dbReference type="InterPro" id="IPR007627">
    <property type="entry name" value="RNA_pol_sigma70_r2"/>
</dbReference>
<evidence type="ECO:0000259" key="6">
    <source>
        <dbReference type="Pfam" id="PF04542"/>
    </source>
</evidence>
<evidence type="ECO:0000256" key="4">
    <source>
        <dbReference type="ARBA" id="ARBA00023125"/>
    </source>
</evidence>
<dbReference type="OrthoDB" id="255903at2"/>
<keyword evidence="5" id="KW-0804">Transcription</keyword>
<protein>
    <submittedName>
        <fullName evidence="7">RNA polymerase sigma factor</fullName>
    </submittedName>
</protein>
<dbReference type="SUPFAM" id="SSF88946">
    <property type="entry name" value="Sigma2 domain of RNA polymerase sigma factors"/>
    <property type="match status" value="1"/>
</dbReference>
<name>A0A5C5ZX31_9BACT</name>
<dbReference type="AlphaFoldDB" id="A0A5C5ZX31"/>
<keyword evidence="8" id="KW-1185">Reference proteome</keyword>
<dbReference type="NCBIfam" id="TIGR02937">
    <property type="entry name" value="sigma70-ECF"/>
    <property type="match status" value="1"/>
</dbReference>
<dbReference type="Proteomes" id="UP000315440">
    <property type="component" value="Unassembled WGS sequence"/>
</dbReference>
<dbReference type="Gene3D" id="1.10.1740.10">
    <property type="match status" value="1"/>
</dbReference>
<evidence type="ECO:0000313" key="7">
    <source>
        <dbReference type="EMBL" id="TWT90873.1"/>
    </source>
</evidence>
<dbReference type="InterPro" id="IPR013324">
    <property type="entry name" value="RNA_pol_sigma_r3/r4-like"/>
</dbReference>
<sequence>MNAPPPDTRMSLILRLGDADDEEAWRHFAELYEPVVYRLARSHGMQDADAREVVQEVLLSVSRAVERWTPDPERGRFRTWLGRITRNELINRLTRRKHQALGSGDSGVARWLGELADPATEATAEFDLEWRREAFRWAAERVRERVSPTNWRAFWMTSVEARTTDEAATTLGVSPGAVHVARSRVRARLRVEVRRLLEEEETLDPASEAKP</sequence>
<dbReference type="InterPro" id="IPR036388">
    <property type="entry name" value="WH-like_DNA-bd_sf"/>
</dbReference>
<dbReference type="InterPro" id="IPR014284">
    <property type="entry name" value="RNA_pol_sigma-70_dom"/>
</dbReference>
<evidence type="ECO:0000256" key="2">
    <source>
        <dbReference type="ARBA" id="ARBA00023015"/>
    </source>
</evidence>
<dbReference type="GO" id="GO:0003677">
    <property type="term" value="F:DNA binding"/>
    <property type="evidence" value="ECO:0007669"/>
    <property type="project" value="UniProtKB-KW"/>
</dbReference>
<dbReference type="EMBL" id="SJPQ01000001">
    <property type="protein sequence ID" value="TWT90873.1"/>
    <property type="molecule type" value="Genomic_DNA"/>
</dbReference>
<organism evidence="7 8">
    <name type="scientific">Pseudobythopirellula maris</name>
    <dbReference type="NCBI Taxonomy" id="2527991"/>
    <lineage>
        <taxon>Bacteria</taxon>
        <taxon>Pseudomonadati</taxon>
        <taxon>Planctomycetota</taxon>
        <taxon>Planctomycetia</taxon>
        <taxon>Pirellulales</taxon>
        <taxon>Lacipirellulaceae</taxon>
        <taxon>Pseudobythopirellula</taxon>
    </lineage>
</organism>
<dbReference type="Pfam" id="PF04542">
    <property type="entry name" value="Sigma70_r2"/>
    <property type="match status" value="1"/>
</dbReference>
<dbReference type="GO" id="GO:0006352">
    <property type="term" value="P:DNA-templated transcription initiation"/>
    <property type="evidence" value="ECO:0007669"/>
    <property type="project" value="InterPro"/>
</dbReference>
<dbReference type="InterPro" id="IPR039425">
    <property type="entry name" value="RNA_pol_sigma-70-like"/>
</dbReference>
<dbReference type="InterPro" id="IPR013325">
    <property type="entry name" value="RNA_pol_sigma_r2"/>
</dbReference>
<gene>
    <name evidence="7" type="ORF">Mal64_12710</name>
</gene>
<keyword evidence="4" id="KW-0238">DNA-binding</keyword>
<accession>A0A5C5ZX31</accession>
<dbReference type="Gene3D" id="1.10.10.10">
    <property type="entry name" value="Winged helix-like DNA-binding domain superfamily/Winged helix DNA-binding domain"/>
    <property type="match status" value="1"/>
</dbReference>
<comment type="caution">
    <text evidence="7">The sequence shown here is derived from an EMBL/GenBank/DDBJ whole genome shotgun (WGS) entry which is preliminary data.</text>
</comment>
<evidence type="ECO:0000256" key="1">
    <source>
        <dbReference type="ARBA" id="ARBA00010641"/>
    </source>
</evidence>
<dbReference type="RefSeq" id="WP_146398140.1">
    <property type="nucleotide sequence ID" value="NZ_SJPQ01000001.1"/>
</dbReference>
<proteinExistence type="inferred from homology"/>
<feature type="domain" description="RNA polymerase sigma-70 region 2" evidence="6">
    <location>
        <begin position="30"/>
        <end position="97"/>
    </location>
</feature>
<keyword evidence="2" id="KW-0805">Transcription regulation</keyword>
<evidence type="ECO:0000256" key="3">
    <source>
        <dbReference type="ARBA" id="ARBA00023082"/>
    </source>
</evidence>
<dbReference type="SUPFAM" id="SSF88659">
    <property type="entry name" value="Sigma3 and sigma4 domains of RNA polymerase sigma factors"/>
    <property type="match status" value="1"/>
</dbReference>
<evidence type="ECO:0000256" key="5">
    <source>
        <dbReference type="ARBA" id="ARBA00023163"/>
    </source>
</evidence>
<keyword evidence="3" id="KW-0731">Sigma factor</keyword>
<dbReference type="PANTHER" id="PTHR43133">
    <property type="entry name" value="RNA POLYMERASE ECF-TYPE SIGMA FACTO"/>
    <property type="match status" value="1"/>
</dbReference>